<keyword evidence="1" id="KW-0812">Transmembrane</keyword>
<dbReference type="RefSeq" id="WP_192108649.1">
    <property type="nucleotide sequence ID" value="NZ_JACYXJ010000003.1"/>
</dbReference>
<keyword evidence="3" id="KW-1185">Reference proteome</keyword>
<proteinExistence type="predicted"/>
<organism evidence="2 3">
    <name type="scientific">Roseibium polysiphoniae</name>
    <dbReference type="NCBI Taxonomy" id="2571221"/>
    <lineage>
        <taxon>Bacteria</taxon>
        <taxon>Pseudomonadati</taxon>
        <taxon>Pseudomonadota</taxon>
        <taxon>Alphaproteobacteria</taxon>
        <taxon>Hyphomicrobiales</taxon>
        <taxon>Stappiaceae</taxon>
        <taxon>Roseibium</taxon>
    </lineage>
</organism>
<keyword evidence="1" id="KW-0472">Membrane</keyword>
<dbReference type="Proteomes" id="UP000615687">
    <property type="component" value="Unassembled WGS sequence"/>
</dbReference>
<accession>A0ABR9C9E4</accession>
<feature type="transmembrane region" description="Helical" evidence="1">
    <location>
        <begin position="47"/>
        <end position="75"/>
    </location>
</feature>
<evidence type="ECO:0000313" key="3">
    <source>
        <dbReference type="Proteomes" id="UP000615687"/>
    </source>
</evidence>
<evidence type="ECO:0000256" key="1">
    <source>
        <dbReference type="SAM" id="Phobius"/>
    </source>
</evidence>
<feature type="transmembrane region" description="Helical" evidence="1">
    <location>
        <begin position="112"/>
        <end position="135"/>
    </location>
</feature>
<sequence>MDIFITISFILIALAVPLWGYRILAASRLQERERSILRRLIARQENAIAFATRIFGFLVVLAGCVFALLYVLAYFKHGQVRPLTFRDAFHQRFYSGFNSVDPYIDMMLYDQIMPIMMLLTALLLSVSFTLVMTALRDIRLIRRLRQKLSRLRQRLSMV</sequence>
<dbReference type="EMBL" id="JACYXJ010000003">
    <property type="protein sequence ID" value="MBD8876154.1"/>
    <property type="molecule type" value="Genomic_DNA"/>
</dbReference>
<protein>
    <submittedName>
        <fullName evidence="2">Uncharacterized protein</fullName>
    </submittedName>
</protein>
<comment type="caution">
    <text evidence="2">The sequence shown here is derived from an EMBL/GenBank/DDBJ whole genome shotgun (WGS) entry which is preliminary data.</text>
</comment>
<gene>
    <name evidence="2" type="ORF">IG617_07640</name>
</gene>
<name>A0ABR9C9E4_9HYPH</name>
<keyword evidence="1" id="KW-1133">Transmembrane helix</keyword>
<feature type="transmembrane region" description="Helical" evidence="1">
    <location>
        <begin position="6"/>
        <end position="26"/>
    </location>
</feature>
<reference evidence="2 3" key="1">
    <citation type="submission" date="2020-09" db="EMBL/GenBank/DDBJ databases">
        <title>The genome sequence of type strain Labrenzia polysiphoniae KACC 19711.</title>
        <authorList>
            <person name="Liu Y."/>
        </authorList>
    </citation>
    <scope>NUCLEOTIDE SEQUENCE [LARGE SCALE GENOMIC DNA]</scope>
    <source>
        <strain evidence="2 3">KACC 19711</strain>
    </source>
</reference>
<evidence type="ECO:0000313" key="2">
    <source>
        <dbReference type="EMBL" id="MBD8876154.1"/>
    </source>
</evidence>